<accession>A0A949JXE8</accession>
<dbReference type="EMBL" id="JAHQCW010000005">
    <property type="protein sequence ID" value="MBU9735849.1"/>
    <property type="molecule type" value="Genomic_DNA"/>
</dbReference>
<dbReference type="InterPro" id="IPR053161">
    <property type="entry name" value="Ulvan_degrading_GH"/>
</dbReference>
<dbReference type="InterPro" id="IPR012341">
    <property type="entry name" value="6hp_glycosidase-like_sf"/>
</dbReference>
<dbReference type="RefSeq" id="WP_158344795.1">
    <property type="nucleotide sequence ID" value="NZ_JAHQCW010000005.1"/>
</dbReference>
<dbReference type="PANTHER" id="PTHR36848:SF2">
    <property type="entry name" value="SECRETED PROTEIN"/>
    <property type="match status" value="1"/>
</dbReference>
<sequence length="1467" mass="168231">MDRIDQMDRMDQEFRNPGKEYYARPFWAWNGKLEEQELLRQIGIMGEMGFGGFFMHSRTGLETEYLGREWFSLINRCSDAGEKDGLEAWLYDEDRWPSGTAGGLLTQDEHYRAGRIEMKFYPPGSDPDRIRTADTVAIFGCVLNQYEYQSGRLLHPKEKPEQGETTVAFEITEFECKDVYNGGTYLDTMNPDAVKAFIRSTHDKYGEYCGSRLGSSIRGIFTDEPHRGPLFTGFSDGKEWALPYTPGLFERFLETYGYDLRSRLPELFLKIKDEPLSKVKWDYMELCQELFLESYAVQIHSWCRERKLLFTGHVLHEDCLSAQTVMQGSVMRFYEHMDVPGIDILTESNECWWVVKQVVSVARQMGQKWVLSELYGGTGWQMSFEDYKNVGAWQALFGVNVRCPHLSWYTMKGEAKRDYPASILHQSGWYRSYAGVEDYFARLHVLLAQGTADCELLVLSPVESVWARAYSFAFDGLTARDEGIRELEEKYQWICETLVSNRIDFDYGDEGLMAEHGSCQNGRLQINAASYRKVLVAGLDTIRSTTMELLEEFRAQGGTVIFAGEVPGYVDVRKSDRARRLADQSLCLAFSEDNLAAALRTENHVDIRGEASGDIFGQVRILPEGRVVVLMNRNRKKDYRRVQVCLGSGDYVQSLEAETGKILETEFTADKGKLYVTTDFMRGELKNYFIFHRPKTQDESGKGTPEGKRRRQEETGPLEEVKLPESFSYELTEENICVLDRVDIQAAENLRIFDQEVLKADRWLRDLFQMPYRGGEMIQPWFQEKNGSASGRAVHPVVLRYAVDCEKVPADLTLVVEELDQIKEIRFNDTVLDLNSRGKWIDICFEKIAVPAHAVRIGRNIIRIDRYYGAGSGIEAVYLLGAFGVYLREGTPVVLGELPQELKPGDIVTQGLPFYSGGVLYRIPNLIGERVRIDGPVFEGACLVYEGKETQLAAWPPYDRTVEDLTGIRVELTRRNTFGPLHRLPGRAYAYGPETFLTEGREWQDGYVLLPQGLMEIPRVWRIARQDTDKFTNRPGRVKDGSDRVKGGSDRVKGGSDRVKGGSDRTGVSNKTKDEQAVKQMQQTMMEKIASGLTEKERVRIEELMENGLAVNEETKLPYYTGYKNTTLYDWDQYFEGIVQLYMGKDTVRMRNAVLVYLAFQQKDGFTKRAIQNGYSGEEDFEMVKPFLSQITLLCLRQDGHLDWLEEVNFRKLQRSLDYWLYARDPDKNNLSYWRSSVETGMDDQHERAGIWRSDYCEGVDLNCYLYRECLAFAKICVFYGDQDTAEKYRTAANSRKTAVLSLWDKEDGYFYDRDMRSGEAIRVKSISGLLPLWAGIADKEQAGRLVTEHILNTEEFWRPYPLPALAASEPGYSPVHLDGDIGCNWRADTWVPTNYMVMHGLMTYGYPDIALTLAERTRELIERSGDREYYITETGEGTGLDPFWGWSLLGYFMTEECRNGYDPTEI</sequence>
<dbReference type="Pfam" id="PF22422">
    <property type="entry name" value="MGH1-like_GH"/>
    <property type="match status" value="1"/>
</dbReference>
<name>A0A949JXE8_9FIRM</name>
<dbReference type="PANTHER" id="PTHR36848">
    <property type="entry name" value="DNA-BINDING PROTEIN (PUTATIVE SECRETED PROTEIN)-RELATED"/>
    <property type="match status" value="1"/>
</dbReference>
<feature type="domain" description="Mannosylglycerate hydrolase MGH1-like glycoside hydrolase" evidence="2">
    <location>
        <begin position="1131"/>
        <end position="1448"/>
    </location>
</feature>
<evidence type="ECO:0000313" key="3">
    <source>
        <dbReference type="EMBL" id="MBU9735849.1"/>
    </source>
</evidence>
<comment type="caution">
    <text evidence="3">The sequence shown here is derived from an EMBL/GenBank/DDBJ whole genome shotgun (WGS) entry which is preliminary data.</text>
</comment>
<dbReference type="InterPro" id="IPR008928">
    <property type="entry name" value="6-hairpin_glycosidase_sf"/>
</dbReference>
<gene>
    <name evidence="3" type="ORF">KTH89_04820</name>
</gene>
<dbReference type="Proteomes" id="UP000712157">
    <property type="component" value="Unassembled WGS sequence"/>
</dbReference>
<proteinExistence type="predicted"/>
<feature type="compositionally biased region" description="Basic and acidic residues" evidence="1">
    <location>
        <begin position="1031"/>
        <end position="1063"/>
    </location>
</feature>
<protein>
    <recommendedName>
        <fullName evidence="2">Mannosylglycerate hydrolase MGH1-like glycoside hydrolase domain-containing protein</fullName>
    </recommendedName>
</protein>
<dbReference type="InterPro" id="IPR054491">
    <property type="entry name" value="MGH1-like_GH"/>
</dbReference>
<dbReference type="SUPFAM" id="SSF48208">
    <property type="entry name" value="Six-hairpin glycosidases"/>
    <property type="match status" value="1"/>
</dbReference>
<reference evidence="3" key="1">
    <citation type="submission" date="2021-06" db="EMBL/GenBank/DDBJ databases">
        <title>Description of novel taxa of the family Lachnospiraceae.</title>
        <authorList>
            <person name="Chaplin A.V."/>
            <person name="Sokolova S.R."/>
            <person name="Pikina A.P."/>
            <person name="Korzhanova M."/>
            <person name="Belova V."/>
            <person name="Korostin D."/>
            <person name="Efimov B.A."/>
        </authorList>
    </citation>
    <scope>NUCLEOTIDE SEQUENCE</scope>
    <source>
        <strain evidence="3">ASD5720</strain>
    </source>
</reference>
<evidence type="ECO:0000256" key="1">
    <source>
        <dbReference type="SAM" id="MobiDB-lite"/>
    </source>
</evidence>
<feature type="region of interest" description="Disordered" evidence="1">
    <location>
        <begin position="695"/>
        <end position="717"/>
    </location>
</feature>
<dbReference type="Gene3D" id="1.50.10.10">
    <property type="match status" value="1"/>
</dbReference>
<organism evidence="3 4">
    <name type="scientific">Diplocloster agilis</name>
    <dbReference type="NCBI Taxonomy" id="2850323"/>
    <lineage>
        <taxon>Bacteria</taxon>
        <taxon>Bacillati</taxon>
        <taxon>Bacillota</taxon>
        <taxon>Clostridia</taxon>
        <taxon>Lachnospirales</taxon>
        <taxon>Lachnospiraceae</taxon>
        <taxon>Diplocloster</taxon>
    </lineage>
</organism>
<feature type="region of interest" description="Disordered" evidence="1">
    <location>
        <begin position="1031"/>
        <end position="1075"/>
    </location>
</feature>
<keyword evidence="4" id="KW-1185">Reference proteome</keyword>
<evidence type="ECO:0000313" key="4">
    <source>
        <dbReference type="Proteomes" id="UP000712157"/>
    </source>
</evidence>
<dbReference type="GO" id="GO:0005975">
    <property type="term" value="P:carbohydrate metabolic process"/>
    <property type="evidence" value="ECO:0007669"/>
    <property type="project" value="InterPro"/>
</dbReference>
<evidence type="ECO:0000259" key="2">
    <source>
        <dbReference type="Pfam" id="PF22422"/>
    </source>
</evidence>